<proteinExistence type="predicted"/>
<dbReference type="AlphaFoldDB" id="A0A4Y2VHC8"/>
<organism evidence="2 3">
    <name type="scientific">Araneus ventricosus</name>
    <name type="common">Orbweaver spider</name>
    <name type="synonym">Epeira ventricosa</name>
    <dbReference type="NCBI Taxonomy" id="182803"/>
    <lineage>
        <taxon>Eukaryota</taxon>
        <taxon>Metazoa</taxon>
        <taxon>Ecdysozoa</taxon>
        <taxon>Arthropoda</taxon>
        <taxon>Chelicerata</taxon>
        <taxon>Arachnida</taxon>
        <taxon>Araneae</taxon>
        <taxon>Araneomorphae</taxon>
        <taxon>Entelegynae</taxon>
        <taxon>Araneoidea</taxon>
        <taxon>Araneidae</taxon>
        <taxon>Araneus</taxon>
    </lineage>
</organism>
<evidence type="ECO:0000256" key="1">
    <source>
        <dbReference type="SAM" id="MobiDB-lite"/>
    </source>
</evidence>
<evidence type="ECO:0000313" key="3">
    <source>
        <dbReference type="Proteomes" id="UP000499080"/>
    </source>
</evidence>
<protein>
    <submittedName>
        <fullName evidence="2">Uncharacterized protein</fullName>
    </submittedName>
</protein>
<sequence length="132" mass="14554">MLSLYPEADGRGGLVVRPQPRDRKVAGSKPDSTEDPPWCDSGFGHKLAQKLDDLGLQVFAGCLNPDGEGAKSLKKTASAKLQVLPLDVTSEESVDKFHKQVVQKIKDNIWSTSLLLRQRNQRKHPVTGPNLR</sequence>
<accession>A0A4Y2VHC8</accession>
<dbReference type="Proteomes" id="UP000499080">
    <property type="component" value="Unassembled WGS sequence"/>
</dbReference>
<dbReference type="SUPFAM" id="SSF51735">
    <property type="entry name" value="NAD(P)-binding Rossmann-fold domains"/>
    <property type="match status" value="1"/>
</dbReference>
<dbReference type="OrthoDB" id="294295at2759"/>
<gene>
    <name evidence="2" type="ORF">AVEN_239753_1</name>
</gene>
<dbReference type="GO" id="GO:0016491">
    <property type="term" value="F:oxidoreductase activity"/>
    <property type="evidence" value="ECO:0007669"/>
    <property type="project" value="TreeGrafter"/>
</dbReference>
<dbReference type="InterPro" id="IPR036291">
    <property type="entry name" value="NAD(P)-bd_dom_sf"/>
</dbReference>
<evidence type="ECO:0000313" key="2">
    <source>
        <dbReference type="EMBL" id="GBO24699.1"/>
    </source>
</evidence>
<feature type="region of interest" description="Disordered" evidence="1">
    <location>
        <begin position="1"/>
        <end position="40"/>
    </location>
</feature>
<keyword evidence="3" id="KW-1185">Reference proteome</keyword>
<dbReference type="EMBL" id="BGPR01047644">
    <property type="protein sequence ID" value="GBO24699.1"/>
    <property type="molecule type" value="Genomic_DNA"/>
</dbReference>
<dbReference type="GO" id="GO:0008202">
    <property type="term" value="P:steroid metabolic process"/>
    <property type="evidence" value="ECO:0007669"/>
    <property type="project" value="TreeGrafter"/>
</dbReference>
<name>A0A4Y2VHC8_ARAVE</name>
<dbReference type="Gene3D" id="3.40.50.720">
    <property type="entry name" value="NAD(P)-binding Rossmann-like Domain"/>
    <property type="match status" value="1"/>
</dbReference>
<dbReference type="PANTHER" id="PTHR43313">
    <property type="entry name" value="SHORT-CHAIN DEHYDROGENASE/REDUCTASE FAMILY 9C"/>
    <property type="match status" value="1"/>
</dbReference>
<reference evidence="2 3" key="1">
    <citation type="journal article" date="2019" name="Sci. Rep.">
        <title>Orb-weaving spider Araneus ventricosus genome elucidates the spidroin gene catalogue.</title>
        <authorList>
            <person name="Kono N."/>
            <person name="Nakamura H."/>
            <person name="Ohtoshi R."/>
            <person name="Moran D.A.P."/>
            <person name="Shinohara A."/>
            <person name="Yoshida Y."/>
            <person name="Fujiwara M."/>
            <person name="Mori M."/>
            <person name="Tomita M."/>
            <person name="Arakawa K."/>
        </authorList>
    </citation>
    <scope>NUCLEOTIDE SEQUENCE [LARGE SCALE GENOMIC DNA]</scope>
</reference>
<dbReference type="PANTHER" id="PTHR43313:SF36">
    <property type="entry name" value="D-BETA-HYDROXYBUTYRATE DEHYDROGENASE, MITOCHONDRIAL"/>
    <property type="match status" value="1"/>
</dbReference>
<comment type="caution">
    <text evidence="2">The sequence shown here is derived from an EMBL/GenBank/DDBJ whole genome shotgun (WGS) entry which is preliminary data.</text>
</comment>